<keyword evidence="3" id="KW-1185">Reference proteome</keyword>
<protein>
    <submittedName>
        <fullName evidence="2">Uncharacterized protein</fullName>
    </submittedName>
</protein>
<feature type="transmembrane region" description="Helical" evidence="1">
    <location>
        <begin position="416"/>
        <end position="437"/>
    </location>
</feature>
<sequence>MKRIGNFLMKFIFLFPVIFLSFMVWRDYSSEINYVNESPPSLSGIYYFDEGNKLAVLRAGEHGNLNLNIIDAKSGEVLKTTTMPSNVHNQVVGAYQQDKLVLTTYGDEEKLVVKTIDPSMEITTISQGELLIPTFLGSDVKAWRDRLFMAGDTVNNEMYVAQIRDGKLEKAILKKGDLLPVRPERIRLVNGLEDQGSTVPIFEVSLINDETAYISGILNDKQVPLVTLQQKNENTFTGRERAEAEFKKQFKINQTKRIGVDGGFPSQPKYFNTVTQKWGARVATPKPLYNAIIYTLNQDEVLMLGSTTEDKLEGKSLGYIVNTQSGAMTDVTPLVAPLAYSDLEKAGVSFFKNYKSEWLYYNIQGQNAGVMNVANDQTQQATEQQAQKWINYKVASVSLESFLHYLSSWNALVINWIVWVGITLFTVLGLGILPGLMRRSRMSKLAKGVVCQGTIINMKETGLYVNERPQVLFTVEFEDEGRLKTVEIKQVISFLNAGNIGDSVVISYDRKRNRAMFLTEEDTMPSGNSPRGKAAQGEQSEQINNAVLEQIEKFGSIGRGRALLLHFNAAGKKYAVPVVQPIGFEYRIGEQATLLIVNGLTRIRSYCRALYNKDSNMVQLQGKIVGIDKYSITIQNRQLMLVDVVVEEGPVRLNKSNSLFVPQGMPLQEGLPLPVSFRNEDFRKEVRLLKGKQGGAKVVDVTYSGTIGERPFAHITVERAGTLFTIEQSIEPVYGVAVGDEIWIAYDEVSREAVIINYAS</sequence>
<keyword evidence="1" id="KW-0812">Transmembrane</keyword>
<keyword evidence="1" id="KW-0472">Membrane</keyword>
<dbReference type="EMBL" id="JAGGKG010000004">
    <property type="protein sequence ID" value="MBP1904654.1"/>
    <property type="molecule type" value="Genomic_DNA"/>
</dbReference>
<organism evidence="2 3">
    <name type="scientific">Paenibacillus turicensis</name>
    <dbReference type="NCBI Taxonomy" id="160487"/>
    <lineage>
        <taxon>Bacteria</taxon>
        <taxon>Bacillati</taxon>
        <taxon>Bacillota</taxon>
        <taxon>Bacilli</taxon>
        <taxon>Bacillales</taxon>
        <taxon>Paenibacillaceae</taxon>
        <taxon>Paenibacillus</taxon>
    </lineage>
</organism>
<dbReference type="RefSeq" id="WP_210088322.1">
    <property type="nucleotide sequence ID" value="NZ_JAGGKG010000004.1"/>
</dbReference>
<evidence type="ECO:0000313" key="2">
    <source>
        <dbReference type="EMBL" id="MBP1904654.1"/>
    </source>
</evidence>
<name>A0ABS4FPZ7_9BACL</name>
<evidence type="ECO:0000313" key="3">
    <source>
        <dbReference type="Proteomes" id="UP001519272"/>
    </source>
</evidence>
<accession>A0ABS4FPZ7</accession>
<keyword evidence="1" id="KW-1133">Transmembrane helix</keyword>
<reference evidence="2 3" key="1">
    <citation type="submission" date="2021-03" db="EMBL/GenBank/DDBJ databases">
        <title>Genomic Encyclopedia of Type Strains, Phase IV (KMG-IV): sequencing the most valuable type-strain genomes for metagenomic binning, comparative biology and taxonomic classification.</title>
        <authorList>
            <person name="Goeker M."/>
        </authorList>
    </citation>
    <scope>NUCLEOTIDE SEQUENCE [LARGE SCALE GENOMIC DNA]</scope>
    <source>
        <strain evidence="2 3">DSM 14349</strain>
    </source>
</reference>
<gene>
    <name evidence="2" type="ORF">J2Z32_001277</name>
</gene>
<proteinExistence type="predicted"/>
<feature type="transmembrane region" description="Helical" evidence="1">
    <location>
        <begin position="7"/>
        <end position="25"/>
    </location>
</feature>
<comment type="caution">
    <text evidence="2">The sequence shown here is derived from an EMBL/GenBank/DDBJ whole genome shotgun (WGS) entry which is preliminary data.</text>
</comment>
<evidence type="ECO:0000256" key="1">
    <source>
        <dbReference type="SAM" id="Phobius"/>
    </source>
</evidence>
<dbReference type="Proteomes" id="UP001519272">
    <property type="component" value="Unassembled WGS sequence"/>
</dbReference>